<dbReference type="InterPro" id="IPR016181">
    <property type="entry name" value="Acyl_CoA_acyltransferase"/>
</dbReference>
<accession>A0ABQ0B3K5</accession>
<dbReference type="PROSITE" id="PS51186">
    <property type="entry name" value="GNAT"/>
    <property type="match status" value="1"/>
</dbReference>
<dbReference type="SUPFAM" id="SSF55729">
    <property type="entry name" value="Acyl-CoA N-acyltransferases (Nat)"/>
    <property type="match status" value="1"/>
</dbReference>
<dbReference type="InterPro" id="IPR000182">
    <property type="entry name" value="GNAT_dom"/>
</dbReference>
<feature type="domain" description="N-acetyltransferase" evidence="1">
    <location>
        <begin position="4"/>
        <end position="157"/>
    </location>
</feature>
<dbReference type="InterPro" id="IPR052777">
    <property type="entry name" value="Acetyltransferase_Enz"/>
</dbReference>
<dbReference type="EMBL" id="BAABYW010000001">
    <property type="protein sequence ID" value="GAA6406026.1"/>
    <property type="molecule type" value="Genomic_DNA"/>
</dbReference>
<dbReference type="Gene3D" id="3.40.630.30">
    <property type="match status" value="1"/>
</dbReference>
<evidence type="ECO:0000313" key="2">
    <source>
        <dbReference type="EMBL" id="GAA6406026.1"/>
    </source>
</evidence>
<reference evidence="2 3" key="1">
    <citation type="submission" date="2024-04" db="EMBL/GenBank/DDBJ databases">
        <title>Defined microbial consortia suppress multidrug-resistant proinflammatory Enterobacteriaceae via ecological control.</title>
        <authorList>
            <person name="Furuichi M."/>
            <person name="Kawaguchi T."/>
            <person name="Pust M."/>
            <person name="Yasuma K."/>
            <person name="Plichta D."/>
            <person name="Hasegawa N."/>
            <person name="Ohya T."/>
            <person name="Bhattarai S."/>
            <person name="Sasajima S."/>
            <person name="Aoto Y."/>
            <person name="Tuganbaev T."/>
            <person name="Yaginuma M."/>
            <person name="Ueda M."/>
            <person name="Okahashi N."/>
            <person name="Amafuji K."/>
            <person name="Kiridooshi Y."/>
            <person name="Sugita K."/>
            <person name="Strazar M."/>
            <person name="Skelly A."/>
            <person name="Suda W."/>
            <person name="Hattori M."/>
            <person name="Nakamoto N."/>
            <person name="Caballero S."/>
            <person name="Norman J."/>
            <person name="Olle B."/>
            <person name="Tanoue T."/>
            <person name="Arita M."/>
            <person name="Bucci V."/>
            <person name="Atarashi K."/>
            <person name="Xavier R."/>
            <person name="Honda K."/>
        </authorList>
    </citation>
    <scope>NUCLEOTIDE SEQUENCE [LARGE SCALE GENOMIC DNA]</scope>
    <source>
        <strain evidence="3">k04-0078-D8-1</strain>
    </source>
</reference>
<dbReference type="Pfam" id="PF00583">
    <property type="entry name" value="Acetyltransf_1"/>
    <property type="match status" value="1"/>
</dbReference>
<dbReference type="CDD" id="cd04301">
    <property type="entry name" value="NAT_SF"/>
    <property type="match status" value="1"/>
</dbReference>
<dbReference type="PANTHER" id="PTHR43305">
    <property type="entry name" value="FAMILY N-ACETYLTRANSFERASE, PUTATIVE (AFU_ORTHOLOGUE AFUA_2G01380)-RELATED"/>
    <property type="match status" value="1"/>
</dbReference>
<dbReference type="RefSeq" id="WP_256162296.1">
    <property type="nucleotide sequence ID" value="NZ_BAABYW010000001.1"/>
</dbReference>
<dbReference type="Proteomes" id="UP001600943">
    <property type="component" value="Unassembled WGS sequence"/>
</dbReference>
<protein>
    <recommendedName>
        <fullName evidence="1">N-acetyltransferase domain-containing protein</fullName>
    </recommendedName>
</protein>
<organism evidence="2 3">
    <name type="scientific">Blautia hominis</name>
    <dbReference type="NCBI Taxonomy" id="2025493"/>
    <lineage>
        <taxon>Bacteria</taxon>
        <taxon>Bacillati</taxon>
        <taxon>Bacillota</taxon>
        <taxon>Clostridia</taxon>
        <taxon>Lachnospirales</taxon>
        <taxon>Lachnospiraceae</taxon>
        <taxon>Blautia</taxon>
    </lineage>
</organism>
<keyword evidence="3" id="KW-1185">Reference proteome</keyword>
<comment type="caution">
    <text evidence="2">The sequence shown here is derived from an EMBL/GenBank/DDBJ whole genome shotgun (WGS) entry which is preliminary data.</text>
</comment>
<sequence>MYDLEFVRCSGINEDFIMNCQLLDMDLDRRVGRVIKRDKYKQYNQLDEIKEAIVVYVDGRAAGAGAIREYQYGDIDDATEIKRVFVRDEFQGKGIGTKLVLELIEWAKELGYKRLILETGELLQESCHVYRKVGFEKMDNYGPYISMPESLCMMKEL</sequence>
<evidence type="ECO:0000259" key="1">
    <source>
        <dbReference type="PROSITE" id="PS51186"/>
    </source>
</evidence>
<dbReference type="PANTHER" id="PTHR43305:SF1">
    <property type="entry name" value="FAMILY N-ACETYLTRANSFERASE, PUTATIVE (AFU_ORTHOLOGUE AFUA_2G01380)-RELATED"/>
    <property type="match status" value="1"/>
</dbReference>
<evidence type="ECO:0000313" key="3">
    <source>
        <dbReference type="Proteomes" id="UP001600943"/>
    </source>
</evidence>
<gene>
    <name evidence="2" type="ORF">K040078D81_01430</name>
</gene>
<name>A0ABQ0B3K5_9FIRM</name>
<proteinExistence type="predicted"/>